<comment type="similarity">
    <text evidence="4">Belongs to the MAPEG family.</text>
</comment>
<evidence type="ECO:0000256" key="14">
    <source>
        <dbReference type="ARBA" id="ARBA00038540"/>
    </source>
</evidence>
<gene>
    <name evidence="19" type="ORF">EDS130_LOCUS16907</name>
    <name evidence="18" type="ORF">XAT740_LOCUS553</name>
</gene>
<evidence type="ECO:0000256" key="15">
    <source>
        <dbReference type="ARBA" id="ARBA00039397"/>
    </source>
</evidence>
<keyword evidence="7 17" id="KW-0812">Transmembrane</keyword>
<dbReference type="OrthoDB" id="193139at2759"/>
<evidence type="ECO:0000256" key="16">
    <source>
        <dbReference type="ARBA" id="ARBA00049385"/>
    </source>
</evidence>
<comment type="caution">
    <text evidence="18">The sequence shown here is derived from an EMBL/GenBank/DDBJ whole genome shotgun (WGS) entry which is preliminary data.</text>
</comment>
<evidence type="ECO:0000256" key="8">
    <source>
        <dbReference type="ARBA" id="ARBA00022787"/>
    </source>
</evidence>
<evidence type="ECO:0000256" key="9">
    <source>
        <dbReference type="ARBA" id="ARBA00022824"/>
    </source>
</evidence>
<dbReference type="GO" id="GO:0005741">
    <property type="term" value="C:mitochondrial outer membrane"/>
    <property type="evidence" value="ECO:0007669"/>
    <property type="project" value="UniProtKB-SubCell"/>
</dbReference>
<keyword evidence="20" id="KW-1185">Reference proteome</keyword>
<keyword evidence="8" id="KW-1000">Mitochondrion outer membrane</keyword>
<keyword evidence="13 17" id="KW-0472">Membrane</keyword>
<reference evidence="18" key="1">
    <citation type="submission" date="2021-02" db="EMBL/GenBank/DDBJ databases">
        <authorList>
            <person name="Nowell W R."/>
        </authorList>
    </citation>
    <scope>NUCLEOTIDE SEQUENCE</scope>
</reference>
<dbReference type="InterPro" id="IPR001129">
    <property type="entry name" value="Membr-assoc_MAPEG"/>
</dbReference>
<dbReference type="FunFam" id="1.20.120.550:FF:000002">
    <property type="entry name" value="Microsomal glutathione S-transferase 1"/>
    <property type="match status" value="1"/>
</dbReference>
<keyword evidence="11" id="KW-0007">Acetylation</keyword>
<keyword evidence="9" id="KW-0256">Endoplasmic reticulum</keyword>
<evidence type="ECO:0000313" key="20">
    <source>
        <dbReference type="Proteomes" id="UP000663828"/>
    </source>
</evidence>
<dbReference type="GO" id="GO:0004364">
    <property type="term" value="F:glutathione transferase activity"/>
    <property type="evidence" value="ECO:0007669"/>
    <property type="project" value="UniProtKB-EC"/>
</dbReference>
<evidence type="ECO:0000313" key="19">
    <source>
        <dbReference type="EMBL" id="CAF1040592.1"/>
    </source>
</evidence>
<evidence type="ECO:0000313" key="18">
    <source>
        <dbReference type="EMBL" id="CAF0753543.1"/>
    </source>
</evidence>
<dbReference type="InterPro" id="IPR023352">
    <property type="entry name" value="MAPEG-like_dom_sf"/>
</dbReference>
<comment type="function">
    <text evidence="1">Conjugation of reduced glutathione to a wide number of exogenous and endogenous hydrophobic electrophiles.</text>
</comment>
<evidence type="ECO:0000256" key="5">
    <source>
        <dbReference type="ARBA" id="ARBA00012452"/>
    </source>
</evidence>
<evidence type="ECO:0000256" key="13">
    <source>
        <dbReference type="ARBA" id="ARBA00023136"/>
    </source>
</evidence>
<evidence type="ECO:0000256" key="11">
    <source>
        <dbReference type="ARBA" id="ARBA00022990"/>
    </source>
</evidence>
<accession>A0A813PU18</accession>
<name>A0A813PU18_ADIRI</name>
<dbReference type="PANTHER" id="PTHR10689:SF6">
    <property type="entry name" value="MICROSOMAL GLUTATHIONE S-TRANSFERASE 1"/>
    <property type="match status" value="1"/>
</dbReference>
<dbReference type="Pfam" id="PF01124">
    <property type="entry name" value="MAPEG"/>
    <property type="match status" value="1"/>
</dbReference>
<sequence>MSILYYTLNNSVFSNFAFYSTASVVKMMGLSALTTLKRMSKDVFANPEDLSLAKNKSAVVVLNDPDVERVRRNHLNDIENIVPFVLVGLLYVGTNPDRDTALWHFRIFFVSRVLHTLTYQLALPQPSRFIACLAGYLTTLSMATRVLLTVRP</sequence>
<dbReference type="GO" id="GO:0005789">
    <property type="term" value="C:endoplasmic reticulum membrane"/>
    <property type="evidence" value="ECO:0007669"/>
    <property type="project" value="UniProtKB-SubCell"/>
</dbReference>
<dbReference type="EMBL" id="CAJNOR010000016">
    <property type="protein sequence ID" value="CAF0753543.1"/>
    <property type="molecule type" value="Genomic_DNA"/>
</dbReference>
<evidence type="ECO:0000256" key="6">
    <source>
        <dbReference type="ARBA" id="ARBA00022679"/>
    </source>
</evidence>
<keyword evidence="12" id="KW-0496">Mitochondrion</keyword>
<evidence type="ECO:0000256" key="12">
    <source>
        <dbReference type="ARBA" id="ARBA00023128"/>
    </source>
</evidence>
<keyword evidence="6" id="KW-0808">Transferase</keyword>
<evidence type="ECO:0000256" key="2">
    <source>
        <dbReference type="ARBA" id="ARBA00004294"/>
    </source>
</evidence>
<evidence type="ECO:0000256" key="1">
    <source>
        <dbReference type="ARBA" id="ARBA00003701"/>
    </source>
</evidence>
<evidence type="ECO:0000256" key="7">
    <source>
        <dbReference type="ARBA" id="ARBA00022692"/>
    </source>
</evidence>
<dbReference type="SUPFAM" id="SSF161084">
    <property type="entry name" value="MAPEG domain-like"/>
    <property type="match status" value="1"/>
</dbReference>
<evidence type="ECO:0000256" key="17">
    <source>
        <dbReference type="SAM" id="Phobius"/>
    </source>
</evidence>
<organism evidence="18 20">
    <name type="scientific">Adineta ricciae</name>
    <name type="common">Rotifer</name>
    <dbReference type="NCBI Taxonomy" id="249248"/>
    <lineage>
        <taxon>Eukaryota</taxon>
        <taxon>Metazoa</taxon>
        <taxon>Spiralia</taxon>
        <taxon>Gnathifera</taxon>
        <taxon>Rotifera</taxon>
        <taxon>Eurotatoria</taxon>
        <taxon>Bdelloidea</taxon>
        <taxon>Adinetida</taxon>
        <taxon>Adinetidae</taxon>
        <taxon>Adineta</taxon>
    </lineage>
</organism>
<comment type="catalytic activity">
    <reaction evidence="16">
        <text>RX + glutathione = an S-substituted glutathione + a halide anion + H(+)</text>
        <dbReference type="Rhea" id="RHEA:16437"/>
        <dbReference type="ChEBI" id="CHEBI:15378"/>
        <dbReference type="ChEBI" id="CHEBI:16042"/>
        <dbReference type="ChEBI" id="CHEBI:17792"/>
        <dbReference type="ChEBI" id="CHEBI:57925"/>
        <dbReference type="ChEBI" id="CHEBI:90779"/>
        <dbReference type="EC" id="2.5.1.18"/>
    </reaction>
    <physiologicalReaction direction="left-to-right" evidence="16">
        <dbReference type="Rhea" id="RHEA:16438"/>
    </physiologicalReaction>
</comment>
<dbReference type="Proteomes" id="UP000663828">
    <property type="component" value="Unassembled WGS sequence"/>
</dbReference>
<keyword evidence="10 17" id="KW-1133">Transmembrane helix</keyword>
<dbReference type="Gene3D" id="1.20.120.550">
    <property type="entry name" value="Membrane associated eicosanoid/glutathione metabolism-like domain"/>
    <property type="match status" value="1"/>
</dbReference>
<comment type="subcellular location">
    <subcellularLocation>
        <location evidence="3">Endoplasmic reticulum membrane</location>
        <topology evidence="3">Multi-pass membrane protein</topology>
    </subcellularLocation>
    <subcellularLocation>
        <location evidence="2">Mitochondrion outer membrane</location>
    </subcellularLocation>
</comment>
<dbReference type="AlphaFoldDB" id="A0A813PU18"/>
<evidence type="ECO:0000256" key="3">
    <source>
        <dbReference type="ARBA" id="ARBA00004477"/>
    </source>
</evidence>
<dbReference type="InterPro" id="IPR040162">
    <property type="entry name" value="MGST1-like"/>
</dbReference>
<feature type="transmembrane region" description="Helical" evidence="17">
    <location>
        <begin position="16"/>
        <end position="36"/>
    </location>
</feature>
<protein>
    <recommendedName>
        <fullName evidence="15">Microsomal glutathione S-transferase 1</fullName>
        <ecNumber evidence="5">2.5.1.18</ecNumber>
    </recommendedName>
</protein>
<dbReference type="PANTHER" id="PTHR10689">
    <property type="entry name" value="MICROSOMAL GLUTATHIONE S-TRANSFERASE 1"/>
    <property type="match status" value="1"/>
</dbReference>
<dbReference type="EMBL" id="CAJNOJ010000074">
    <property type="protein sequence ID" value="CAF1040592.1"/>
    <property type="molecule type" value="Genomic_DNA"/>
</dbReference>
<evidence type="ECO:0000256" key="4">
    <source>
        <dbReference type="ARBA" id="ARBA00010459"/>
    </source>
</evidence>
<proteinExistence type="inferred from homology"/>
<comment type="subunit">
    <text evidence="14">Homotrimer; The trimer binds only one molecule of glutathione.</text>
</comment>
<dbReference type="Proteomes" id="UP000663852">
    <property type="component" value="Unassembled WGS sequence"/>
</dbReference>
<dbReference type="EC" id="2.5.1.18" evidence="5"/>
<evidence type="ECO:0000256" key="10">
    <source>
        <dbReference type="ARBA" id="ARBA00022989"/>
    </source>
</evidence>